<organism evidence="2 3">
    <name type="scientific">Canna indica</name>
    <name type="common">Indian-shot</name>
    <dbReference type="NCBI Taxonomy" id="4628"/>
    <lineage>
        <taxon>Eukaryota</taxon>
        <taxon>Viridiplantae</taxon>
        <taxon>Streptophyta</taxon>
        <taxon>Embryophyta</taxon>
        <taxon>Tracheophyta</taxon>
        <taxon>Spermatophyta</taxon>
        <taxon>Magnoliopsida</taxon>
        <taxon>Liliopsida</taxon>
        <taxon>Zingiberales</taxon>
        <taxon>Cannaceae</taxon>
        <taxon>Canna</taxon>
    </lineage>
</organism>
<dbReference type="EMBL" id="CP136893">
    <property type="protein sequence ID" value="WOL06156.1"/>
    <property type="molecule type" value="Genomic_DNA"/>
</dbReference>
<dbReference type="Proteomes" id="UP001327560">
    <property type="component" value="Chromosome 4"/>
</dbReference>
<protein>
    <submittedName>
        <fullName evidence="2">Uncharacterized protein</fullName>
    </submittedName>
</protein>
<sequence>MSTHALIGGTLGPSRKRKDRELFDPPRAAKKEVKAEPTTPLAESARPAPAKDINNRLLAGFLAHEFLTRGTLFGKRWEAGRSGPAKGPVDPNRAEPEGPASYAEASYLLMRGGAHVANVVNPTQLARWLQM</sequence>
<evidence type="ECO:0000313" key="2">
    <source>
        <dbReference type="EMBL" id="WOL06156.1"/>
    </source>
</evidence>
<gene>
    <name evidence="2" type="ORF">Cni_G14888</name>
</gene>
<reference evidence="2 3" key="1">
    <citation type="submission" date="2023-10" db="EMBL/GenBank/DDBJ databases">
        <title>Chromosome-scale genome assembly provides insights into flower coloration mechanisms of Canna indica.</title>
        <authorList>
            <person name="Li C."/>
        </authorList>
    </citation>
    <scope>NUCLEOTIDE SEQUENCE [LARGE SCALE GENOMIC DNA]</scope>
    <source>
        <tissue evidence="2">Flower</tissue>
    </source>
</reference>
<dbReference type="AlphaFoldDB" id="A0AAQ3QB25"/>
<feature type="region of interest" description="Disordered" evidence="1">
    <location>
        <begin position="78"/>
        <end position="98"/>
    </location>
</feature>
<proteinExistence type="predicted"/>
<dbReference type="PANTHER" id="PTHR34657">
    <property type="entry name" value="EMBRYO SAC DEVELOPMENT ARREST 6"/>
    <property type="match status" value="1"/>
</dbReference>
<dbReference type="PANTHER" id="PTHR34657:SF4">
    <property type="entry name" value="EMBRYO SAC DEVELOPMENT ARREST 6"/>
    <property type="match status" value="1"/>
</dbReference>
<evidence type="ECO:0000256" key="1">
    <source>
        <dbReference type="SAM" id="MobiDB-lite"/>
    </source>
</evidence>
<evidence type="ECO:0000313" key="3">
    <source>
        <dbReference type="Proteomes" id="UP001327560"/>
    </source>
</evidence>
<accession>A0AAQ3QB25</accession>
<feature type="compositionally biased region" description="Basic and acidic residues" evidence="1">
    <location>
        <begin position="19"/>
        <end position="35"/>
    </location>
</feature>
<feature type="region of interest" description="Disordered" evidence="1">
    <location>
        <begin position="1"/>
        <end position="48"/>
    </location>
</feature>
<name>A0AAQ3QB25_9LILI</name>
<keyword evidence="3" id="KW-1185">Reference proteome</keyword>